<dbReference type="SUPFAM" id="SSF52058">
    <property type="entry name" value="L domain-like"/>
    <property type="match status" value="1"/>
</dbReference>
<dbReference type="PANTHER" id="PTHR36766">
    <property type="entry name" value="PLANT BROAD-SPECTRUM MILDEW RESISTANCE PROTEIN RPW8"/>
    <property type="match status" value="1"/>
</dbReference>
<dbReference type="Gramene" id="Pav_sc0001751.1_g150.1.br:mrna">
    <property type="protein sequence ID" value="Pav_sc0001751.1_g150.1.br:mrna"/>
    <property type="gene ID" value="Pav_sc0001751.1_g150.1.br"/>
</dbReference>
<dbReference type="InterPro" id="IPR042197">
    <property type="entry name" value="Apaf_helical"/>
</dbReference>
<evidence type="ECO:0000256" key="3">
    <source>
        <dbReference type="SAM" id="SignalP"/>
    </source>
</evidence>
<protein>
    <submittedName>
        <fullName evidence="7">Uncharacterized protein LOC110769690</fullName>
    </submittedName>
</protein>
<dbReference type="Pfam" id="PF23598">
    <property type="entry name" value="LRR_14"/>
    <property type="match status" value="1"/>
</dbReference>
<dbReference type="SUPFAM" id="SSF52540">
    <property type="entry name" value="P-loop containing nucleoside triphosphate hydrolases"/>
    <property type="match status" value="1"/>
</dbReference>
<feature type="chain" id="PRO_5028385382" evidence="3">
    <location>
        <begin position="24"/>
        <end position="741"/>
    </location>
</feature>
<gene>
    <name evidence="7" type="primary">LOC110769690</name>
</gene>
<dbReference type="GO" id="GO:0006952">
    <property type="term" value="P:defense response"/>
    <property type="evidence" value="ECO:0007669"/>
    <property type="project" value="UniProtKB-KW"/>
</dbReference>
<dbReference type="PRINTS" id="PR00364">
    <property type="entry name" value="DISEASERSIST"/>
</dbReference>
<evidence type="ECO:0000256" key="2">
    <source>
        <dbReference type="ARBA" id="ARBA00022821"/>
    </source>
</evidence>
<dbReference type="InterPro" id="IPR032675">
    <property type="entry name" value="LRR_dom_sf"/>
</dbReference>
<evidence type="ECO:0000259" key="5">
    <source>
        <dbReference type="Pfam" id="PF23598"/>
    </source>
</evidence>
<reference evidence="7" key="1">
    <citation type="submission" date="2025-08" db="UniProtKB">
        <authorList>
            <consortium name="RefSeq"/>
        </authorList>
    </citation>
    <scope>IDENTIFICATION</scope>
</reference>
<dbReference type="RefSeq" id="XP_021829412.1">
    <property type="nucleotide sequence ID" value="XM_021973720.1"/>
</dbReference>
<dbReference type="SMR" id="A0A6P5TQI7"/>
<dbReference type="FunFam" id="1.10.8.430:FF:000003">
    <property type="entry name" value="Probable disease resistance protein At5g66910"/>
    <property type="match status" value="1"/>
</dbReference>
<dbReference type="Gene3D" id="3.80.10.10">
    <property type="entry name" value="Ribonuclease Inhibitor"/>
    <property type="match status" value="1"/>
</dbReference>
<feature type="domain" description="NB-ARC" evidence="4">
    <location>
        <begin position="109"/>
        <end position="278"/>
    </location>
</feature>
<dbReference type="GeneID" id="110769690"/>
<name>A0A6P5TQI7_PRUAV</name>
<dbReference type="FunFam" id="3.40.50.300:FF:001091">
    <property type="entry name" value="Probable disease resistance protein At1g61300"/>
    <property type="match status" value="1"/>
</dbReference>
<dbReference type="Gene3D" id="3.40.50.300">
    <property type="entry name" value="P-loop containing nucleotide triphosphate hydrolases"/>
    <property type="match status" value="1"/>
</dbReference>
<evidence type="ECO:0000256" key="1">
    <source>
        <dbReference type="ARBA" id="ARBA00022737"/>
    </source>
</evidence>
<dbReference type="KEGG" id="pavi:110769690"/>
<evidence type="ECO:0000313" key="7">
    <source>
        <dbReference type="RefSeq" id="XP_021829412.1"/>
    </source>
</evidence>
<dbReference type="PANTHER" id="PTHR36766:SF64">
    <property type="entry name" value="OS12G0206100 PROTEIN"/>
    <property type="match status" value="1"/>
</dbReference>
<sequence length="741" mass="84921">MARWCIVLVLALVVAHTTLKVASKRKPNLLTRFTGIFIKGVNLHQIGSDIEKITTKISQLSSILPSLNLHQTRESGGDTFFQRQQERRIAYPHIVDPHVVGLARGTEILATHLIKEKGPRVVSIWGMPGLGKTTLAKQVYNHGEVKRHFNSFAWVCISQQCQAREILEEILTKLISPTNEQRQEIAKLKIDQIAERLWNTQRERKCLVVLDDIWTSDAWSSLQAGFPMNEETESRILLSTRNTEVALYADKNGFLFEPQSLNDDESWELFEKIAMSRTEDTNHKIYEHKKELGTEMLQHCKGLPLAITVLAGLLARKDTVDEWNTVHKNVYAYIRRGTDLGPDYKAVEIKQTPNGRVRRLAIYLDEKSEVYCPGRDENYGHVRSLLYFVSTYFYRYCYWNSKVLRLLLRGFTLLRVLKFEGMVVGKLPGEIGNLVHLMFLSVKDSDILAVPSSITNLVCLQTLDLRSSYDFLKIPNRKVFSKMEKLRHIYLPPYHTARKKRLLFEAVNLHTVVNMGIPASSDPDDFVKLTNLRKLGVITFDGGEKKEKGTNIIFKHLHSLSVRSASKGVVPWNIVLSCPKIYKLRLLGHITELREDLLCLRNLTKLTLSGFGNLKDNHIKVLEKLPSLRMLFANFGNFPASLVCSKGSFPFLKFLSLDWLSEFKEWKVEKGAMTSLCRLHIEFCLRLEAVPDGLQHITTLKELTIKRMLPEFCSRLKEGGEDFYKIQHVQSVSITSLFRQL</sequence>
<keyword evidence="1" id="KW-0677">Repeat</keyword>
<feature type="domain" description="Disease resistance R13L4/SHOC-2-like LRR" evidence="5">
    <location>
        <begin position="406"/>
        <end position="706"/>
    </location>
</feature>
<dbReference type="Proteomes" id="UP000515124">
    <property type="component" value="Unplaced"/>
</dbReference>
<dbReference type="Pfam" id="PF00931">
    <property type="entry name" value="NB-ARC"/>
    <property type="match status" value="1"/>
</dbReference>
<keyword evidence="2" id="KW-0611">Plant defense</keyword>
<evidence type="ECO:0000259" key="4">
    <source>
        <dbReference type="Pfam" id="PF00931"/>
    </source>
</evidence>
<keyword evidence="6" id="KW-1185">Reference proteome</keyword>
<evidence type="ECO:0000313" key="6">
    <source>
        <dbReference type="Proteomes" id="UP000515124"/>
    </source>
</evidence>
<dbReference type="GO" id="GO:0043531">
    <property type="term" value="F:ADP binding"/>
    <property type="evidence" value="ECO:0007669"/>
    <property type="project" value="InterPro"/>
</dbReference>
<dbReference type="AlphaFoldDB" id="A0A6P5TQI7"/>
<feature type="signal peptide" evidence="3">
    <location>
        <begin position="1"/>
        <end position="23"/>
    </location>
</feature>
<dbReference type="InterPro" id="IPR027417">
    <property type="entry name" value="P-loop_NTPase"/>
</dbReference>
<keyword evidence="3" id="KW-0732">Signal</keyword>
<proteinExistence type="predicted"/>
<dbReference type="Gene3D" id="1.10.8.430">
    <property type="entry name" value="Helical domain of apoptotic protease-activating factors"/>
    <property type="match status" value="1"/>
</dbReference>
<dbReference type="InterPro" id="IPR002182">
    <property type="entry name" value="NB-ARC"/>
</dbReference>
<organism evidence="6 7">
    <name type="scientific">Prunus avium</name>
    <name type="common">Cherry</name>
    <name type="synonym">Cerasus avium</name>
    <dbReference type="NCBI Taxonomy" id="42229"/>
    <lineage>
        <taxon>Eukaryota</taxon>
        <taxon>Viridiplantae</taxon>
        <taxon>Streptophyta</taxon>
        <taxon>Embryophyta</taxon>
        <taxon>Tracheophyta</taxon>
        <taxon>Spermatophyta</taxon>
        <taxon>Magnoliopsida</taxon>
        <taxon>eudicotyledons</taxon>
        <taxon>Gunneridae</taxon>
        <taxon>Pentapetalae</taxon>
        <taxon>rosids</taxon>
        <taxon>fabids</taxon>
        <taxon>Rosales</taxon>
        <taxon>Rosaceae</taxon>
        <taxon>Amygdaloideae</taxon>
        <taxon>Amygdaleae</taxon>
        <taxon>Prunus</taxon>
    </lineage>
</organism>
<dbReference type="InterPro" id="IPR055414">
    <property type="entry name" value="LRR_R13L4/SHOC2-like"/>
</dbReference>
<accession>A0A6P5TQI7</accession>